<protein>
    <submittedName>
        <fullName evidence="1">Uncharacterized protein</fullName>
    </submittedName>
</protein>
<comment type="caution">
    <text evidence="1">The sequence shown here is derived from an EMBL/GenBank/DDBJ whole genome shotgun (WGS) entry which is preliminary data.</text>
</comment>
<sequence>MERNTNMFSLRIWARSLSLR</sequence>
<gene>
    <name evidence="1" type="ORF">LIER_34973</name>
</gene>
<dbReference type="Proteomes" id="UP001454036">
    <property type="component" value="Unassembled WGS sequence"/>
</dbReference>
<organism evidence="1 2">
    <name type="scientific">Lithospermum erythrorhizon</name>
    <name type="common">Purple gromwell</name>
    <name type="synonym">Lithospermum officinale var. erythrorhizon</name>
    <dbReference type="NCBI Taxonomy" id="34254"/>
    <lineage>
        <taxon>Eukaryota</taxon>
        <taxon>Viridiplantae</taxon>
        <taxon>Streptophyta</taxon>
        <taxon>Embryophyta</taxon>
        <taxon>Tracheophyta</taxon>
        <taxon>Spermatophyta</taxon>
        <taxon>Magnoliopsida</taxon>
        <taxon>eudicotyledons</taxon>
        <taxon>Gunneridae</taxon>
        <taxon>Pentapetalae</taxon>
        <taxon>asterids</taxon>
        <taxon>lamiids</taxon>
        <taxon>Boraginales</taxon>
        <taxon>Boraginaceae</taxon>
        <taxon>Boraginoideae</taxon>
        <taxon>Lithospermeae</taxon>
        <taxon>Lithospermum</taxon>
    </lineage>
</organism>
<accession>A0AAV3NIV5</accession>
<reference evidence="1 2" key="1">
    <citation type="submission" date="2024-01" db="EMBL/GenBank/DDBJ databases">
        <title>The complete chloroplast genome sequence of Lithospermum erythrorhizon: insights into the phylogenetic relationship among Boraginaceae species and the maternal lineages of purple gromwells.</title>
        <authorList>
            <person name="Okada T."/>
            <person name="Watanabe K."/>
        </authorList>
    </citation>
    <scope>NUCLEOTIDE SEQUENCE [LARGE SCALE GENOMIC DNA]</scope>
</reference>
<evidence type="ECO:0000313" key="2">
    <source>
        <dbReference type="Proteomes" id="UP001454036"/>
    </source>
</evidence>
<dbReference type="AlphaFoldDB" id="A0AAV3NIV5"/>
<evidence type="ECO:0000313" key="1">
    <source>
        <dbReference type="EMBL" id="GAA0138731.1"/>
    </source>
</evidence>
<dbReference type="EMBL" id="BAABME010014991">
    <property type="protein sequence ID" value="GAA0138731.1"/>
    <property type="molecule type" value="Genomic_DNA"/>
</dbReference>
<proteinExistence type="predicted"/>
<keyword evidence="2" id="KW-1185">Reference proteome</keyword>
<name>A0AAV3NIV5_LITER</name>